<dbReference type="InterPro" id="IPR033479">
    <property type="entry name" value="dCache_1"/>
</dbReference>
<evidence type="ECO:0000256" key="3">
    <source>
        <dbReference type="ARBA" id="ARBA00022692"/>
    </source>
</evidence>
<evidence type="ECO:0000256" key="1">
    <source>
        <dbReference type="ARBA" id="ARBA00004651"/>
    </source>
</evidence>
<evidence type="ECO:0000256" key="2">
    <source>
        <dbReference type="ARBA" id="ARBA00022475"/>
    </source>
</evidence>
<keyword evidence="6" id="KW-0238">DNA-binding</keyword>
<dbReference type="SUPFAM" id="SSF46689">
    <property type="entry name" value="Homeodomain-like"/>
    <property type="match status" value="2"/>
</dbReference>
<evidence type="ECO:0000313" key="12">
    <source>
        <dbReference type="Proteomes" id="UP000650466"/>
    </source>
</evidence>
<keyword evidence="2" id="KW-1003">Cell membrane</keyword>
<proteinExistence type="predicted"/>
<keyword evidence="5" id="KW-0805">Transcription regulation</keyword>
<feature type="transmembrane region" description="Helical" evidence="9">
    <location>
        <begin position="13"/>
        <end position="36"/>
    </location>
</feature>
<evidence type="ECO:0000256" key="8">
    <source>
        <dbReference type="ARBA" id="ARBA00023163"/>
    </source>
</evidence>
<evidence type="ECO:0000256" key="6">
    <source>
        <dbReference type="ARBA" id="ARBA00023125"/>
    </source>
</evidence>
<dbReference type="InterPro" id="IPR041522">
    <property type="entry name" value="CdaR_GGDEF"/>
</dbReference>
<keyword evidence="7 9" id="KW-0472">Membrane</keyword>
<organism evidence="11 12">
    <name type="scientific">Paenibacillus sedimenti</name>
    <dbReference type="NCBI Taxonomy" id="2770274"/>
    <lineage>
        <taxon>Bacteria</taxon>
        <taxon>Bacillati</taxon>
        <taxon>Bacillota</taxon>
        <taxon>Bacilli</taxon>
        <taxon>Bacillales</taxon>
        <taxon>Paenibacillaceae</taxon>
        <taxon>Paenibacillus</taxon>
    </lineage>
</organism>
<dbReference type="GO" id="GO:0003700">
    <property type="term" value="F:DNA-binding transcription factor activity"/>
    <property type="evidence" value="ECO:0007669"/>
    <property type="project" value="InterPro"/>
</dbReference>
<dbReference type="InterPro" id="IPR009057">
    <property type="entry name" value="Homeodomain-like_sf"/>
</dbReference>
<feature type="transmembrane region" description="Helical" evidence="9">
    <location>
        <begin position="303"/>
        <end position="327"/>
    </location>
</feature>
<name>A0A926KSK9_9BACL</name>
<dbReference type="SMART" id="SM00342">
    <property type="entry name" value="HTH_ARAC"/>
    <property type="match status" value="1"/>
</dbReference>
<protein>
    <submittedName>
        <fullName evidence="11">AraC family transcriptional regulator</fullName>
    </submittedName>
</protein>
<evidence type="ECO:0000313" key="11">
    <source>
        <dbReference type="EMBL" id="MBD0381488.1"/>
    </source>
</evidence>
<evidence type="ECO:0000259" key="10">
    <source>
        <dbReference type="PROSITE" id="PS01124"/>
    </source>
</evidence>
<evidence type="ECO:0000256" key="5">
    <source>
        <dbReference type="ARBA" id="ARBA00023015"/>
    </source>
</evidence>
<dbReference type="Gene3D" id="3.30.450.20">
    <property type="entry name" value="PAS domain"/>
    <property type="match status" value="1"/>
</dbReference>
<dbReference type="Pfam" id="PF17853">
    <property type="entry name" value="GGDEF_2"/>
    <property type="match status" value="1"/>
</dbReference>
<dbReference type="GO" id="GO:0005886">
    <property type="term" value="C:plasma membrane"/>
    <property type="evidence" value="ECO:0007669"/>
    <property type="project" value="UniProtKB-SubCell"/>
</dbReference>
<comment type="subcellular location">
    <subcellularLocation>
        <location evidence="1">Cell membrane</location>
        <topology evidence="1">Multi-pass membrane protein</topology>
    </subcellularLocation>
</comment>
<dbReference type="PROSITE" id="PS01124">
    <property type="entry name" value="HTH_ARAC_FAMILY_2"/>
    <property type="match status" value="1"/>
</dbReference>
<dbReference type="InterPro" id="IPR018060">
    <property type="entry name" value="HTH_AraC"/>
</dbReference>
<reference evidence="11" key="1">
    <citation type="submission" date="2020-09" db="EMBL/GenBank/DDBJ databases">
        <title>Draft Genome Sequence of Paenibacillus sp. WST5.</title>
        <authorList>
            <person name="Bao Z."/>
        </authorList>
    </citation>
    <scope>NUCLEOTIDE SEQUENCE</scope>
    <source>
        <strain evidence="11">WST5</strain>
    </source>
</reference>
<evidence type="ECO:0000256" key="4">
    <source>
        <dbReference type="ARBA" id="ARBA00022989"/>
    </source>
</evidence>
<keyword evidence="3 9" id="KW-0812">Transmembrane</keyword>
<dbReference type="PANTHER" id="PTHR43280:SF28">
    <property type="entry name" value="HTH-TYPE TRANSCRIPTIONAL ACTIVATOR RHAS"/>
    <property type="match status" value="1"/>
</dbReference>
<accession>A0A926KSK9</accession>
<dbReference type="Proteomes" id="UP000650466">
    <property type="component" value="Unassembled WGS sequence"/>
</dbReference>
<evidence type="ECO:0000256" key="9">
    <source>
        <dbReference type="SAM" id="Phobius"/>
    </source>
</evidence>
<dbReference type="RefSeq" id="WP_188175258.1">
    <property type="nucleotide sequence ID" value="NZ_JACVVD010000004.1"/>
</dbReference>
<dbReference type="AlphaFoldDB" id="A0A926KSK9"/>
<dbReference type="EMBL" id="JACVVD010000004">
    <property type="protein sequence ID" value="MBD0381488.1"/>
    <property type="molecule type" value="Genomic_DNA"/>
</dbReference>
<comment type="caution">
    <text evidence="11">The sequence shown here is derived from an EMBL/GenBank/DDBJ whole genome shotgun (WGS) entry which is preliminary data.</text>
</comment>
<sequence length="767" mass="86739">MHTVKMFLLKKNLLIRIILSYLFVGLLVIGVLTIVITSKVSENLKEELTISTDRAIEQSYNTANILINSTYQHFANAYASPDIQAGFYGNEFDTAMMGRIGAKLTDLTVTNPMVHSVYLVNTRHKLVFSSLTTVRPFSEFYDQQILQLLENTQTLRDSIFIPRHTSFVHDTKPFDGNLISVAYLSTREDKATNGAMILNLDQQVLQNMMMNGAGSKSFQSMILNRQGVVISHTDNKKMDADLSNVEVIKTILRSDSPRGTIEAEQDGKSHRFFYIKSDSLGWIFVGDVNYETLLSKVNVIKRYILTVTAVMLAIVSMSGFFFTRMIYGPIQRLIKNISKTPDQEEVGRAVSEYDLLSGAFRYLERKVQDLQISVAGYQYTEKREALRQLTTGGWSSESEMAGRLSQAGIEFQTSGFQVCMLRLDSYEELAGEYSPNDLALLKYAVTNIAEELGAPGFRTFSYDGGEGRVVILFLKPEGMEPELHHLLREIQANTERYLKLSVSAAVGQYASGLQQVPLSWQSAYNASRYRLAFGRRCLIPDDIEESREPVQDQLSSTMEKQVADSMKLGDPVKTNLALKDYFHTIRRASFDEMMLLLNQLLFTVNRTAKSMASGDLSGLSTDIGSLGQQLYKWETMDQMEEWFAGLCETAISMRDKQSSQKNVMIVDKLKNYIHDHYADPNLTVEALVEVAGLSVNYMRKVFKDITGISLNQYISDNRFEKAKELLLTTDLPANKIGELVGFDNTKYFYISFKKYNGKTPDHFRKTP</sequence>
<dbReference type="Gene3D" id="1.10.10.60">
    <property type="entry name" value="Homeodomain-like"/>
    <property type="match status" value="2"/>
</dbReference>
<dbReference type="GO" id="GO:0043565">
    <property type="term" value="F:sequence-specific DNA binding"/>
    <property type="evidence" value="ECO:0007669"/>
    <property type="project" value="InterPro"/>
</dbReference>
<dbReference type="Pfam" id="PF02743">
    <property type="entry name" value="dCache_1"/>
    <property type="match status" value="1"/>
</dbReference>
<keyword evidence="8" id="KW-0804">Transcription</keyword>
<evidence type="ECO:0000256" key="7">
    <source>
        <dbReference type="ARBA" id="ARBA00023136"/>
    </source>
</evidence>
<gene>
    <name evidence="11" type="ORF">ICC18_15275</name>
</gene>
<keyword evidence="4 9" id="KW-1133">Transmembrane helix</keyword>
<dbReference type="Pfam" id="PF12833">
    <property type="entry name" value="HTH_18"/>
    <property type="match status" value="1"/>
</dbReference>
<feature type="domain" description="HTH araC/xylS-type" evidence="10">
    <location>
        <begin position="667"/>
        <end position="766"/>
    </location>
</feature>
<dbReference type="PANTHER" id="PTHR43280">
    <property type="entry name" value="ARAC-FAMILY TRANSCRIPTIONAL REGULATOR"/>
    <property type="match status" value="1"/>
</dbReference>
<keyword evidence="12" id="KW-1185">Reference proteome</keyword>